<evidence type="ECO:0000313" key="2">
    <source>
        <dbReference type="EMBL" id="VDM55219.1"/>
    </source>
</evidence>
<dbReference type="EMBL" id="UYYA01001216">
    <property type="protein sequence ID" value="VDM55219.1"/>
    <property type="molecule type" value="Genomic_DNA"/>
</dbReference>
<evidence type="ECO:0000256" key="1">
    <source>
        <dbReference type="SAM" id="SignalP"/>
    </source>
</evidence>
<protein>
    <submittedName>
        <fullName evidence="4">Secreted protein</fullName>
    </submittedName>
</protein>
<gene>
    <name evidence="2" type="ORF">ACOC_LOCUS3634</name>
</gene>
<name>A0A0R3PH16_ANGCS</name>
<dbReference type="WBParaSite" id="ACOC_0000363301-mRNA-1">
    <property type="protein sequence ID" value="ACOC_0000363301-mRNA-1"/>
    <property type="gene ID" value="ACOC_0000363301"/>
</dbReference>
<reference evidence="2 3" key="2">
    <citation type="submission" date="2018-11" db="EMBL/GenBank/DDBJ databases">
        <authorList>
            <consortium name="Pathogen Informatics"/>
        </authorList>
    </citation>
    <scope>NUCLEOTIDE SEQUENCE [LARGE SCALE GENOMIC DNA]</scope>
    <source>
        <strain evidence="2 3">Costa Rica</strain>
    </source>
</reference>
<evidence type="ECO:0000313" key="3">
    <source>
        <dbReference type="Proteomes" id="UP000267027"/>
    </source>
</evidence>
<feature type="signal peptide" evidence="1">
    <location>
        <begin position="1"/>
        <end position="18"/>
    </location>
</feature>
<proteinExistence type="predicted"/>
<dbReference type="AlphaFoldDB" id="A0A0R3PH16"/>
<organism evidence="4">
    <name type="scientific">Angiostrongylus costaricensis</name>
    <name type="common">Nematode worm</name>
    <dbReference type="NCBI Taxonomy" id="334426"/>
    <lineage>
        <taxon>Eukaryota</taxon>
        <taxon>Metazoa</taxon>
        <taxon>Ecdysozoa</taxon>
        <taxon>Nematoda</taxon>
        <taxon>Chromadorea</taxon>
        <taxon>Rhabditida</taxon>
        <taxon>Rhabditina</taxon>
        <taxon>Rhabditomorpha</taxon>
        <taxon>Strongyloidea</taxon>
        <taxon>Metastrongylidae</taxon>
        <taxon>Angiostrongylus</taxon>
    </lineage>
</organism>
<evidence type="ECO:0000313" key="4">
    <source>
        <dbReference type="WBParaSite" id="ACOC_0000363301-mRNA-1"/>
    </source>
</evidence>
<reference evidence="4" key="1">
    <citation type="submission" date="2017-02" db="UniProtKB">
        <authorList>
            <consortium name="WormBaseParasite"/>
        </authorList>
    </citation>
    <scope>IDENTIFICATION</scope>
</reference>
<sequence length="75" mass="8582">MSIIAAVALVFSFAFATADDVSQNVKNRTAAGQYGYDDAYYGHNFYDDFDYNIYNYMRFRDTLINSIAFADDISF</sequence>
<dbReference type="Proteomes" id="UP000267027">
    <property type="component" value="Unassembled WGS sequence"/>
</dbReference>
<keyword evidence="3" id="KW-1185">Reference proteome</keyword>
<accession>A0A0R3PH16</accession>
<keyword evidence="1" id="KW-0732">Signal</keyword>
<feature type="chain" id="PRO_5043130118" evidence="1">
    <location>
        <begin position="19"/>
        <end position="75"/>
    </location>
</feature>